<dbReference type="AlphaFoldDB" id="A0A815ZWC7"/>
<keyword evidence="4" id="KW-1185">Reference proteome</keyword>
<feature type="compositionally biased region" description="Polar residues" evidence="1">
    <location>
        <begin position="123"/>
        <end position="132"/>
    </location>
</feature>
<feature type="compositionally biased region" description="Low complexity" evidence="1">
    <location>
        <begin position="42"/>
        <end position="59"/>
    </location>
</feature>
<dbReference type="Proteomes" id="UP000663877">
    <property type="component" value="Unassembled WGS sequence"/>
</dbReference>
<dbReference type="EMBL" id="CAJNOI010007372">
    <property type="protein sequence ID" value="CAF1588002.1"/>
    <property type="molecule type" value="Genomic_DNA"/>
</dbReference>
<sequence>QKYFLFRNIPKLETPRTKKQNLIHGASVPDLRSDGESLSNDRTPPSVSSSTRSSNHSSNMWTGSLPNLTIQLTTQQHINETSKKKNDPYATYADNLNHIDENETISPIPSKKISSRRSLPVPYQSQSPMFEK</sequence>
<evidence type="ECO:0000313" key="3">
    <source>
        <dbReference type="EMBL" id="CAF1677201.1"/>
    </source>
</evidence>
<evidence type="ECO:0000313" key="5">
    <source>
        <dbReference type="Proteomes" id="UP000663877"/>
    </source>
</evidence>
<feature type="non-terminal residue" evidence="2">
    <location>
        <position position="132"/>
    </location>
</feature>
<evidence type="ECO:0000313" key="2">
    <source>
        <dbReference type="EMBL" id="CAF1588002.1"/>
    </source>
</evidence>
<feature type="region of interest" description="Disordered" evidence="1">
    <location>
        <begin position="100"/>
        <end position="132"/>
    </location>
</feature>
<dbReference type="EMBL" id="CAJNOM010007806">
    <property type="protein sequence ID" value="CAF1677201.1"/>
    <property type="molecule type" value="Genomic_DNA"/>
</dbReference>
<reference evidence="2" key="1">
    <citation type="submission" date="2021-02" db="EMBL/GenBank/DDBJ databases">
        <authorList>
            <person name="Nowell W R."/>
        </authorList>
    </citation>
    <scope>NUCLEOTIDE SEQUENCE</scope>
</reference>
<feature type="region of interest" description="Disordered" evidence="1">
    <location>
        <begin position="15"/>
        <end position="64"/>
    </location>
</feature>
<feature type="non-terminal residue" evidence="2">
    <location>
        <position position="1"/>
    </location>
</feature>
<accession>A0A815ZWC7</accession>
<organism evidence="2 5">
    <name type="scientific">Adineta steineri</name>
    <dbReference type="NCBI Taxonomy" id="433720"/>
    <lineage>
        <taxon>Eukaryota</taxon>
        <taxon>Metazoa</taxon>
        <taxon>Spiralia</taxon>
        <taxon>Gnathifera</taxon>
        <taxon>Rotifera</taxon>
        <taxon>Eurotatoria</taxon>
        <taxon>Bdelloidea</taxon>
        <taxon>Adinetida</taxon>
        <taxon>Adinetidae</taxon>
        <taxon>Adineta</taxon>
    </lineage>
</organism>
<name>A0A815ZWC7_9BILA</name>
<feature type="compositionally biased region" description="Low complexity" evidence="1">
    <location>
        <begin position="105"/>
        <end position="118"/>
    </location>
</feature>
<protein>
    <submittedName>
        <fullName evidence="2">Uncharacterized protein</fullName>
    </submittedName>
</protein>
<proteinExistence type="predicted"/>
<evidence type="ECO:0000313" key="4">
    <source>
        <dbReference type="Proteomes" id="UP000663832"/>
    </source>
</evidence>
<gene>
    <name evidence="2" type="ORF">BJG266_LOCUS49358</name>
    <name evidence="3" type="ORF">QVE165_LOCUS66439</name>
</gene>
<evidence type="ECO:0000256" key="1">
    <source>
        <dbReference type="SAM" id="MobiDB-lite"/>
    </source>
</evidence>
<comment type="caution">
    <text evidence="2">The sequence shown here is derived from an EMBL/GenBank/DDBJ whole genome shotgun (WGS) entry which is preliminary data.</text>
</comment>
<dbReference type="Proteomes" id="UP000663832">
    <property type="component" value="Unassembled WGS sequence"/>
</dbReference>